<dbReference type="Gene3D" id="1.10.3720.10">
    <property type="entry name" value="MetI-like"/>
    <property type="match status" value="1"/>
</dbReference>
<keyword evidence="6 8" id="KW-1133">Transmembrane helix</keyword>
<keyword evidence="2 8" id="KW-0813">Transport</keyword>
<dbReference type="PANTHER" id="PTHR43357:SF4">
    <property type="entry name" value="INNER MEMBRANE ABC TRANSPORTER PERMEASE PROTEIN YDCV"/>
    <property type="match status" value="1"/>
</dbReference>
<dbReference type="KEGG" id="vgu:HYG85_00585"/>
<comment type="similarity">
    <text evidence="8">Belongs to the binding-protein-dependent transport system permease family.</text>
</comment>
<dbReference type="PANTHER" id="PTHR43357">
    <property type="entry name" value="INNER MEMBRANE ABC TRANSPORTER PERMEASE PROTEIN YDCV"/>
    <property type="match status" value="1"/>
</dbReference>
<dbReference type="GO" id="GO:0005886">
    <property type="term" value="C:plasma membrane"/>
    <property type="evidence" value="ECO:0007669"/>
    <property type="project" value="UniProtKB-SubCell"/>
</dbReference>
<accession>A0A8J8M703</accession>
<evidence type="ECO:0000256" key="7">
    <source>
        <dbReference type="ARBA" id="ARBA00023136"/>
    </source>
</evidence>
<dbReference type="InterPro" id="IPR035906">
    <property type="entry name" value="MetI-like_sf"/>
</dbReference>
<gene>
    <name evidence="10" type="ORF">HYG85_00585</name>
</gene>
<dbReference type="OrthoDB" id="9782004at2"/>
<keyword evidence="3" id="KW-1003">Cell membrane</keyword>
<feature type="domain" description="ABC transmembrane type-1" evidence="9">
    <location>
        <begin position="61"/>
        <end position="249"/>
    </location>
</feature>
<evidence type="ECO:0000256" key="2">
    <source>
        <dbReference type="ARBA" id="ARBA00022448"/>
    </source>
</evidence>
<evidence type="ECO:0000256" key="3">
    <source>
        <dbReference type="ARBA" id="ARBA00022475"/>
    </source>
</evidence>
<dbReference type="RefSeq" id="WP_113674684.1">
    <property type="nucleotide sequence ID" value="NZ_CAJXUH010000004.1"/>
</dbReference>
<dbReference type="Proteomes" id="UP000677305">
    <property type="component" value="Chromosome"/>
</dbReference>
<proteinExistence type="inferred from homology"/>
<dbReference type="AlphaFoldDB" id="A0A8J8M703"/>
<dbReference type="Pfam" id="PF00528">
    <property type="entry name" value="BPD_transp_1"/>
    <property type="match status" value="1"/>
</dbReference>
<dbReference type="SUPFAM" id="SSF161098">
    <property type="entry name" value="MetI-like"/>
    <property type="match status" value="1"/>
</dbReference>
<evidence type="ECO:0000256" key="1">
    <source>
        <dbReference type="ARBA" id="ARBA00004429"/>
    </source>
</evidence>
<dbReference type="EMBL" id="CP058561">
    <property type="protein sequence ID" value="QUH27496.1"/>
    <property type="molecule type" value="Genomic_DNA"/>
</dbReference>
<comment type="subcellular location">
    <subcellularLocation>
        <location evidence="1">Cell inner membrane</location>
        <topology evidence="1">Multi-pass membrane protein</topology>
    </subcellularLocation>
    <subcellularLocation>
        <location evidence="8">Cell membrane</location>
        <topology evidence="8">Multi-pass membrane protein</topology>
    </subcellularLocation>
</comment>
<protein>
    <submittedName>
        <fullName evidence="10">ABC transporter permease</fullName>
    </submittedName>
</protein>
<keyword evidence="7 8" id="KW-0472">Membrane</keyword>
<evidence type="ECO:0000313" key="10">
    <source>
        <dbReference type="EMBL" id="QUH27496.1"/>
    </source>
</evidence>
<evidence type="ECO:0000256" key="6">
    <source>
        <dbReference type="ARBA" id="ARBA00022989"/>
    </source>
</evidence>
<feature type="transmembrane region" description="Helical" evidence="8">
    <location>
        <begin position="128"/>
        <end position="149"/>
    </location>
</feature>
<feature type="transmembrane region" description="Helical" evidence="8">
    <location>
        <begin position="99"/>
        <end position="122"/>
    </location>
</feature>
<evidence type="ECO:0000256" key="5">
    <source>
        <dbReference type="ARBA" id="ARBA00022692"/>
    </source>
</evidence>
<sequence length="260" mass="28893">MKHNKGLTFFTVCVYLFIFAPVVIIIMTAFGPDEVIAFPPKGFSLKWFVNIFTSDMFMKTFSISIQVAVIATIIALIIGVPAAYAMSRFDFKGKGLIKNIFFSSIIVPGIVFGFSIFNFIIIKWKLPIYTSLLIGHIIIILPYIIRVVASSLEGFDYSIEEAAVSLGASRLKTFFLVVFPNITSGVIAAFMLAFINSFNNVPISIFLTGPGVSTLPIKMMSYVEYYYDPTISALSVTLMIMTIGIMFIVERTLGLSYFSK</sequence>
<feature type="transmembrane region" description="Helical" evidence="8">
    <location>
        <begin position="174"/>
        <end position="195"/>
    </location>
</feature>
<evidence type="ECO:0000259" key="9">
    <source>
        <dbReference type="PROSITE" id="PS50928"/>
    </source>
</evidence>
<dbReference type="PROSITE" id="PS50928">
    <property type="entry name" value="ABC_TM1"/>
    <property type="match status" value="1"/>
</dbReference>
<evidence type="ECO:0000313" key="11">
    <source>
        <dbReference type="Proteomes" id="UP000677305"/>
    </source>
</evidence>
<keyword evidence="4" id="KW-0997">Cell inner membrane</keyword>
<feature type="transmembrane region" description="Helical" evidence="8">
    <location>
        <begin position="231"/>
        <end position="249"/>
    </location>
</feature>
<reference evidence="10 11" key="1">
    <citation type="submission" date="2020-07" db="EMBL/GenBank/DDBJ databases">
        <title>Vallitalea guaymasensis genome.</title>
        <authorList>
            <person name="Postec A."/>
        </authorList>
    </citation>
    <scope>NUCLEOTIDE SEQUENCE [LARGE SCALE GENOMIC DNA]</scope>
    <source>
        <strain evidence="10 11">Ra1766G1</strain>
    </source>
</reference>
<dbReference type="CDD" id="cd06261">
    <property type="entry name" value="TM_PBP2"/>
    <property type="match status" value="1"/>
</dbReference>
<dbReference type="GO" id="GO:0055085">
    <property type="term" value="P:transmembrane transport"/>
    <property type="evidence" value="ECO:0007669"/>
    <property type="project" value="InterPro"/>
</dbReference>
<name>A0A8J8M703_9FIRM</name>
<feature type="transmembrane region" description="Helical" evidence="8">
    <location>
        <begin position="63"/>
        <end position="87"/>
    </location>
</feature>
<feature type="transmembrane region" description="Helical" evidence="8">
    <location>
        <begin position="7"/>
        <end position="30"/>
    </location>
</feature>
<evidence type="ECO:0000256" key="8">
    <source>
        <dbReference type="RuleBase" id="RU363032"/>
    </source>
</evidence>
<evidence type="ECO:0000256" key="4">
    <source>
        <dbReference type="ARBA" id="ARBA00022519"/>
    </source>
</evidence>
<dbReference type="InterPro" id="IPR000515">
    <property type="entry name" value="MetI-like"/>
</dbReference>
<keyword evidence="11" id="KW-1185">Reference proteome</keyword>
<keyword evidence="5 8" id="KW-0812">Transmembrane</keyword>
<organism evidence="10 11">
    <name type="scientific">Vallitalea guaymasensis</name>
    <dbReference type="NCBI Taxonomy" id="1185412"/>
    <lineage>
        <taxon>Bacteria</taxon>
        <taxon>Bacillati</taxon>
        <taxon>Bacillota</taxon>
        <taxon>Clostridia</taxon>
        <taxon>Lachnospirales</taxon>
        <taxon>Vallitaleaceae</taxon>
        <taxon>Vallitalea</taxon>
    </lineage>
</organism>